<dbReference type="Pfam" id="PF00392">
    <property type="entry name" value="GntR"/>
    <property type="match status" value="1"/>
</dbReference>
<feature type="domain" description="HTH gntR-type" evidence="7">
    <location>
        <begin position="18"/>
        <end position="86"/>
    </location>
</feature>
<dbReference type="PANTHER" id="PTHR46577">
    <property type="entry name" value="HTH-TYPE TRANSCRIPTIONAL REGULATORY PROTEIN GABR"/>
    <property type="match status" value="1"/>
</dbReference>
<gene>
    <name evidence="8" type="ORF">GCM10011575_45180</name>
</gene>
<keyword evidence="5" id="KW-0804">Transcription</keyword>
<sequence length="476" mass="51099">MDARRVVELLGRWSSGRGPLYLLLAGRLRQMIDDGDLEPGTRMPPERLLARTLAVGRGTVVNAYEQLRMDGRVVRRQGSGTRVAGSTEPIPTGVEPTTDPMFLARLEPDDRVISMASAAPDRPPVEVIEAYRSAIDELALLTDVGYHPIGYPRLRAALARRYCERGMSTQPDQIMITNGSQQALSLLATSLLRPGDQVAVEAPTYTGALEAIREAGAVTLPLGLGLEGLGHAVRDRRPALAYVIPTNHNPTGTTLPALRRNRLAGIAAEAGIPIIEDEVLAGLTFADEPAPPPIATDRRGTVISVGSLSKSVWAGLRVGWIRAPQAIINRAARIRAIHDLGGNLPVQMAAAQLVPILDELARRRSRALQVGHDHLRAELAEAIPEWTTVPALGGQTLWIRLPRGDGASFTQAALRQGVAILPGDGLDPSRQSTDRIRIHYALDNALLSEAVQRLAVAWSSYAAPARVTAPVPVLAV</sequence>
<dbReference type="InterPro" id="IPR015421">
    <property type="entry name" value="PyrdxlP-dep_Trfase_major"/>
</dbReference>
<dbReference type="RefSeq" id="WP_188898106.1">
    <property type="nucleotide sequence ID" value="NZ_BMMZ01000017.1"/>
</dbReference>
<keyword evidence="4" id="KW-0238">DNA-binding</keyword>
<dbReference type="GO" id="GO:0003677">
    <property type="term" value="F:DNA binding"/>
    <property type="evidence" value="ECO:0007669"/>
    <property type="project" value="UniProtKB-KW"/>
</dbReference>
<feature type="region of interest" description="Disordered" evidence="6">
    <location>
        <begin position="77"/>
        <end position="99"/>
    </location>
</feature>
<evidence type="ECO:0000256" key="2">
    <source>
        <dbReference type="ARBA" id="ARBA00022898"/>
    </source>
</evidence>
<dbReference type="InterPro" id="IPR015424">
    <property type="entry name" value="PyrdxlP-dep_Trfase"/>
</dbReference>
<dbReference type="InterPro" id="IPR036388">
    <property type="entry name" value="WH-like_DNA-bd_sf"/>
</dbReference>
<dbReference type="InterPro" id="IPR004839">
    <property type="entry name" value="Aminotransferase_I/II_large"/>
</dbReference>
<dbReference type="SUPFAM" id="SSF46785">
    <property type="entry name" value="Winged helix' DNA-binding domain"/>
    <property type="match status" value="1"/>
</dbReference>
<proteinExistence type="inferred from homology"/>
<reference evidence="8" key="1">
    <citation type="journal article" date="2014" name="Int. J. Syst. Evol. Microbiol.">
        <title>Complete genome sequence of Corynebacterium casei LMG S-19264T (=DSM 44701T), isolated from a smear-ripened cheese.</title>
        <authorList>
            <consortium name="US DOE Joint Genome Institute (JGI-PGF)"/>
            <person name="Walter F."/>
            <person name="Albersmeier A."/>
            <person name="Kalinowski J."/>
            <person name="Ruckert C."/>
        </authorList>
    </citation>
    <scope>NUCLEOTIDE SEQUENCE</scope>
    <source>
        <strain evidence="8">CGMCC 4.7306</strain>
    </source>
</reference>
<dbReference type="AlphaFoldDB" id="A0A917SGV7"/>
<evidence type="ECO:0000256" key="1">
    <source>
        <dbReference type="ARBA" id="ARBA00005384"/>
    </source>
</evidence>
<dbReference type="Gene3D" id="1.10.10.10">
    <property type="entry name" value="Winged helix-like DNA-binding domain superfamily/Winged helix DNA-binding domain"/>
    <property type="match status" value="1"/>
</dbReference>
<dbReference type="InterPro" id="IPR036390">
    <property type="entry name" value="WH_DNA-bd_sf"/>
</dbReference>
<dbReference type="CDD" id="cd07377">
    <property type="entry name" value="WHTH_GntR"/>
    <property type="match status" value="1"/>
</dbReference>
<dbReference type="Gene3D" id="3.40.640.10">
    <property type="entry name" value="Type I PLP-dependent aspartate aminotransferase-like (Major domain)"/>
    <property type="match status" value="1"/>
</dbReference>
<dbReference type="Pfam" id="PF00155">
    <property type="entry name" value="Aminotran_1_2"/>
    <property type="match status" value="1"/>
</dbReference>
<evidence type="ECO:0000256" key="5">
    <source>
        <dbReference type="ARBA" id="ARBA00023163"/>
    </source>
</evidence>
<name>A0A917SGV7_9ACTN</name>
<dbReference type="EMBL" id="BMMZ01000017">
    <property type="protein sequence ID" value="GGL81838.1"/>
    <property type="molecule type" value="Genomic_DNA"/>
</dbReference>
<protein>
    <submittedName>
        <fullName evidence="8">GntR family transcriptional regulator</fullName>
    </submittedName>
</protein>
<evidence type="ECO:0000256" key="4">
    <source>
        <dbReference type="ARBA" id="ARBA00023125"/>
    </source>
</evidence>
<dbReference type="InterPro" id="IPR051446">
    <property type="entry name" value="HTH_trans_reg/aminotransferase"/>
</dbReference>
<accession>A0A917SGV7</accession>
<evidence type="ECO:0000259" key="7">
    <source>
        <dbReference type="PROSITE" id="PS50949"/>
    </source>
</evidence>
<dbReference type="SMART" id="SM00345">
    <property type="entry name" value="HTH_GNTR"/>
    <property type="match status" value="1"/>
</dbReference>
<keyword evidence="3" id="KW-0805">Transcription regulation</keyword>
<keyword evidence="9" id="KW-1185">Reference proteome</keyword>
<dbReference type="PROSITE" id="PS50949">
    <property type="entry name" value="HTH_GNTR"/>
    <property type="match status" value="1"/>
</dbReference>
<comment type="similarity">
    <text evidence="1">In the C-terminal section; belongs to the class-I pyridoxal-phosphate-dependent aminotransferase family.</text>
</comment>
<evidence type="ECO:0000313" key="8">
    <source>
        <dbReference type="EMBL" id="GGL81838.1"/>
    </source>
</evidence>
<dbReference type="Proteomes" id="UP000613840">
    <property type="component" value="Unassembled WGS sequence"/>
</dbReference>
<dbReference type="PANTHER" id="PTHR46577:SF1">
    <property type="entry name" value="HTH-TYPE TRANSCRIPTIONAL REGULATORY PROTEIN GABR"/>
    <property type="match status" value="1"/>
</dbReference>
<comment type="caution">
    <text evidence="8">The sequence shown here is derived from an EMBL/GenBank/DDBJ whole genome shotgun (WGS) entry which is preliminary data.</text>
</comment>
<evidence type="ECO:0000256" key="3">
    <source>
        <dbReference type="ARBA" id="ARBA00023015"/>
    </source>
</evidence>
<dbReference type="GO" id="GO:0030170">
    <property type="term" value="F:pyridoxal phosphate binding"/>
    <property type="evidence" value="ECO:0007669"/>
    <property type="project" value="InterPro"/>
</dbReference>
<dbReference type="CDD" id="cd00609">
    <property type="entry name" value="AAT_like"/>
    <property type="match status" value="1"/>
</dbReference>
<dbReference type="SUPFAM" id="SSF53383">
    <property type="entry name" value="PLP-dependent transferases"/>
    <property type="match status" value="1"/>
</dbReference>
<evidence type="ECO:0000256" key="6">
    <source>
        <dbReference type="SAM" id="MobiDB-lite"/>
    </source>
</evidence>
<dbReference type="InterPro" id="IPR000524">
    <property type="entry name" value="Tscrpt_reg_HTH_GntR"/>
</dbReference>
<dbReference type="GO" id="GO:0003700">
    <property type="term" value="F:DNA-binding transcription factor activity"/>
    <property type="evidence" value="ECO:0007669"/>
    <property type="project" value="InterPro"/>
</dbReference>
<keyword evidence="2" id="KW-0663">Pyridoxal phosphate</keyword>
<organism evidence="8 9">
    <name type="scientific">Microlunatus endophyticus</name>
    <dbReference type="NCBI Taxonomy" id="1716077"/>
    <lineage>
        <taxon>Bacteria</taxon>
        <taxon>Bacillati</taxon>
        <taxon>Actinomycetota</taxon>
        <taxon>Actinomycetes</taxon>
        <taxon>Propionibacteriales</taxon>
        <taxon>Propionibacteriaceae</taxon>
        <taxon>Microlunatus</taxon>
    </lineage>
</organism>
<evidence type="ECO:0000313" key="9">
    <source>
        <dbReference type="Proteomes" id="UP000613840"/>
    </source>
</evidence>
<reference evidence="8" key="2">
    <citation type="submission" date="2020-09" db="EMBL/GenBank/DDBJ databases">
        <authorList>
            <person name="Sun Q."/>
            <person name="Zhou Y."/>
        </authorList>
    </citation>
    <scope>NUCLEOTIDE SEQUENCE</scope>
    <source>
        <strain evidence="8">CGMCC 4.7306</strain>
    </source>
</reference>